<dbReference type="SUPFAM" id="SSF141571">
    <property type="entry name" value="Pentapeptide repeat-like"/>
    <property type="match status" value="1"/>
</dbReference>
<dbReference type="Proteomes" id="UP000565262">
    <property type="component" value="Unassembled WGS sequence"/>
</dbReference>
<evidence type="ECO:0000313" key="2">
    <source>
        <dbReference type="Proteomes" id="UP000565262"/>
    </source>
</evidence>
<dbReference type="EMBL" id="JACJFM010000023">
    <property type="protein sequence ID" value="MBB1488074.1"/>
    <property type="molecule type" value="Genomic_DNA"/>
</dbReference>
<reference evidence="1 2" key="1">
    <citation type="submission" date="2020-08" db="EMBL/GenBank/DDBJ databases">
        <title>Oceanospirillum sp. nov. isolated from marine sediment.</title>
        <authorList>
            <person name="Ji X."/>
        </authorList>
    </citation>
    <scope>NUCLEOTIDE SEQUENCE [LARGE SCALE GENOMIC DNA]</scope>
    <source>
        <strain evidence="1 2">D5</strain>
    </source>
</reference>
<evidence type="ECO:0000313" key="1">
    <source>
        <dbReference type="EMBL" id="MBB1488074.1"/>
    </source>
</evidence>
<proteinExistence type="predicted"/>
<name>A0A839ITV8_9GAMM</name>
<sequence length="113" mass="12548">MSAPKILQDPLYQLLRDENIQGFNEARAQGISTDLRCGDFRGLDLRGLNADGLDMSNAYFRGSDLRGIDFTHCRLEGSSIAGANISGCYFPKELSADELLLSMNHGIRMRYNS</sequence>
<dbReference type="Pfam" id="PF00805">
    <property type="entry name" value="Pentapeptide"/>
    <property type="match status" value="1"/>
</dbReference>
<dbReference type="RefSeq" id="WP_182809851.1">
    <property type="nucleotide sequence ID" value="NZ_JACJFM010000023.1"/>
</dbReference>
<dbReference type="AlphaFoldDB" id="A0A839ITV8"/>
<keyword evidence="2" id="KW-1185">Reference proteome</keyword>
<protein>
    <submittedName>
        <fullName evidence="1">Pentapeptide repeat-containing protein</fullName>
    </submittedName>
</protein>
<organism evidence="1 2">
    <name type="scientific">Oceanospirillum sediminis</name>
    <dbReference type="NCBI Taxonomy" id="2760088"/>
    <lineage>
        <taxon>Bacteria</taxon>
        <taxon>Pseudomonadati</taxon>
        <taxon>Pseudomonadota</taxon>
        <taxon>Gammaproteobacteria</taxon>
        <taxon>Oceanospirillales</taxon>
        <taxon>Oceanospirillaceae</taxon>
        <taxon>Oceanospirillum</taxon>
    </lineage>
</organism>
<accession>A0A839ITV8</accession>
<dbReference type="Gene3D" id="2.160.20.80">
    <property type="entry name" value="E3 ubiquitin-protein ligase SopA"/>
    <property type="match status" value="1"/>
</dbReference>
<comment type="caution">
    <text evidence="1">The sequence shown here is derived from an EMBL/GenBank/DDBJ whole genome shotgun (WGS) entry which is preliminary data.</text>
</comment>
<dbReference type="PIRSF" id="PIRSF029688">
    <property type="entry name" value="UCP29688_pentapep"/>
    <property type="match status" value="1"/>
</dbReference>
<gene>
    <name evidence="1" type="ORF">H4O21_15820</name>
</gene>
<dbReference type="InterPro" id="IPR016933">
    <property type="entry name" value="UCP029688_pentapep"/>
</dbReference>
<dbReference type="InterPro" id="IPR001646">
    <property type="entry name" value="5peptide_repeat"/>
</dbReference>